<proteinExistence type="predicted"/>
<feature type="signal peptide" evidence="1">
    <location>
        <begin position="1"/>
        <end position="21"/>
    </location>
</feature>
<dbReference type="Proteomes" id="UP000007966">
    <property type="component" value="Chromosome"/>
</dbReference>
<evidence type="ECO:0000313" key="3">
    <source>
        <dbReference type="Proteomes" id="UP000007966"/>
    </source>
</evidence>
<feature type="chain" id="PRO_5004272430" evidence="1">
    <location>
        <begin position="22"/>
        <end position="189"/>
    </location>
</feature>
<dbReference type="KEGG" id="eca:ECA1648"/>
<dbReference type="HOGENOM" id="CLU_123179_0_0_6"/>
<organism evidence="2 3">
    <name type="scientific">Pectobacterium atrosepticum (strain SCRI 1043 / ATCC BAA-672)</name>
    <name type="common">Erwinia carotovora subsp. atroseptica</name>
    <dbReference type="NCBI Taxonomy" id="218491"/>
    <lineage>
        <taxon>Bacteria</taxon>
        <taxon>Pseudomonadati</taxon>
        <taxon>Pseudomonadota</taxon>
        <taxon>Gammaproteobacteria</taxon>
        <taxon>Enterobacterales</taxon>
        <taxon>Pectobacteriaceae</taxon>
        <taxon>Pectobacterium</taxon>
    </lineage>
</organism>
<keyword evidence="3" id="KW-1185">Reference proteome</keyword>
<dbReference type="OrthoDB" id="7065555at2"/>
<protein>
    <submittedName>
        <fullName evidence="2">Exported protein</fullName>
    </submittedName>
</protein>
<keyword evidence="1" id="KW-0732">Signal</keyword>
<dbReference type="EMBL" id="BX950851">
    <property type="protein sequence ID" value="CAG74552.1"/>
    <property type="molecule type" value="Genomic_DNA"/>
</dbReference>
<evidence type="ECO:0000256" key="1">
    <source>
        <dbReference type="SAM" id="SignalP"/>
    </source>
</evidence>
<accession>Q6D6N4</accession>
<dbReference type="STRING" id="218491.ECA1648"/>
<sequence length="189" mass="21041">MFLKSMPIALSIFMFSAFSSANGKDDAVLTVAKMHAKISACGTSFDDDAEHKTTAKDIYLIDNDDYQKKYIVSWSGDLGCAGGSGTFGTIFTEISSANAAEYKYVVMNDDAFGMYGTNDNFMFNMRFVESVKQVAKDKFEIVSSDFSSEQCEDTGMNNFPSTKYKYTIAKDKKYTWGLESKVFLSCNNK</sequence>
<dbReference type="AlphaFoldDB" id="Q6D6N4"/>
<reference evidence="2" key="1">
    <citation type="submission" date="2004-02" db="EMBL/GenBank/DDBJ databases">
        <title>The genome sequence of the enterobacterial phytopathogen Erwinia carotovora subsp. atroseptica SCRI1043 and functional genomic identification of novel virulence factors.</title>
        <authorList>
            <person name="Bell K.S."/>
            <person name="Sebaihia M."/>
            <person name="Pritchard L."/>
            <person name="Holden M."/>
            <person name="Hyman L.J."/>
            <person name="Holeva M.C."/>
            <person name="Thomson N.R."/>
            <person name="Bentley S.D."/>
            <person name="Churcher C."/>
            <person name="Mungall K."/>
            <person name="Atkin R."/>
            <person name="Bason N."/>
            <person name="Brooks K."/>
            <person name="Chillingworth T."/>
            <person name="Clark K."/>
            <person name="Doggett J."/>
            <person name="Fraser A."/>
            <person name="Hance Z."/>
            <person name="Hauser H."/>
            <person name="Jagels K."/>
            <person name="Moule S."/>
            <person name="Norbertczak H."/>
            <person name="Ormond D."/>
            <person name="Price C."/>
            <person name="Quail M.A."/>
            <person name="Sanders M."/>
            <person name="Walker D."/>
            <person name="Whitehead S."/>
            <person name="Salmond G.P.C."/>
            <person name="Birch P.R.J."/>
            <person name="Barrell B.G."/>
            <person name="Parkhill J."/>
            <person name="Toth I.K."/>
        </authorList>
    </citation>
    <scope>NUCLEOTIDE SEQUENCE</scope>
    <source>
        <strain evidence="2">SCRI1043</strain>
    </source>
</reference>
<dbReference type="PATRIC" id="fig|218491.5.peg.1683"/>
<dbReference type="eggNOG" id="ENOG50344SD">
    <property type="taxonomic scope" value="Bacteria"/>
</dbReference>
<dbReference type="RefSeq" id="WP_011093225.1">
    <property type="nucleotide sequence ID" value="NC_004547.2"/>
</dbReference>
<evidence type="ECO:0000313" key="2">
    <source>
        <dbReference type="EMBL" id="CAG74552.1"/>
    </source>
</evidence>
<gene>
    <name evidence="2" type="ordered locus">ECA1648</name>
</gene>
<name>Q6D6N4_PECAS</name>